<dbReference type="UniPathway" id="UPA00148"/>
<evidence type="ECO:0000256" key="13">
    <source>
        <dbReference type="ARBA" id="ARBA00029996"/>
    </source>
</evidence>
<keyword evidence="7" id="KW-0028">Amino-acid biosynthesis</keyword>
<dbReference type="GO" id="GO:0000105">
    <property type="term" value="P:L-histidine biosynthetic process"/>
    <property type="evidence" value="ECO:0007669"/>
    <property type="project" value="UniProtKB-KW"/>
</dbReference>
<evidence type="ECO:0000259" key="15">
    <source>
        <dbReference type="Pfam" id="PF00155"/>
    </source>
</evidence>
<dbReference type="Gene3D" id="3.90.1150.10">
    <property type="entry name" value="Aspartate Aminotransferase, domain 1"/>
    <property type="match status" value="1"/>
</dbReference>
<comment type="pathway">
    <text evidence="3">Cofactor biosynthesis; adenosylcobalamin biosynthesis.</text>
</comment>
<dbReference type="InterPro" id="IPR005860">
    <property type="entry name" value="CobD"/>
</dbReference>
<dbReference type="GO" id="GO:0048472">
    <property type="term" value="F:threonine-phosphate decarboxylase activity"/>
    <property type="evidence" value="ECO:0007669"/>
    <property type="project" value="UniProtKB-EC"/>
</dbReference>
<dbReference type="Pfam" id="PF00155">
    <property type="entry name" value="Aminotran_1_2"/>
    <property type="match status" value="1"/>
</dbReference>
<evidence type="ECO:0000256" key="10">
    <source>
        <dbReference type="ARBA" id="ARBA00023102"/>
    </source>
</evidence>
<name>A0A2H1EFB2_9ARCH</name>
<dbReference type="InterPro" id="IPR015421">
    <property type="entry name" value="PyrdxlP-dep_Trfase_major"/>
</dbReference>
<sequence>MKNVKIRVPEAITNHKVASHGGIFSIGPKHNPKLLDFSSNVNPLGFPPSVKNAFKNLSQISIYPDPDSNELRTALQKFIGISKNQIVVGNGATEIIYNYCTAFLKNQNVLIPIPTFSEYESAAKLHNAKLYFFKTMDLNKDLDEFNNMISEKNCVFLCNPNNPTGSILKKQNVLRIIESAYNKSAMVFLDECFIELVPDTNESVISYLREFDNLFILRSLTKSFGLAGLRIGYGIGNKKIIEILQKIKIPWNVSGTAQQSAIMALSDKSHIPKTLNLIKKESKFLINSISNIPGFTCYNSATNFILIRSDIPSSKLQSKLLKKNILVRDCSTFRGLNSSFIRIAIRTHKENIRLIEALKEQ</sequence>
<evidence type="ECO:0000256" key="2">
    <source>
        <dbReference type="ARBA" id="ARBA00003444"/>
    </source>
</evidence>
<dbReference type="GO" id="GO:0009236">
    <property type="term" value="P:cobalamin biosynthetic process"/>
    <property type="evidence" value="ECO:0007669"/>
    <property type="project" value="UniProtKB-UniPathway"/>
</dbReference>
<gene>
    <name evidence="16" type="ORF">NSIN_20233</name>
</gene>
<keyword evidence="17" id="KW-1185">Reference proteome</keyword>
<protein>
    <recommendedName>
        <fullName evidence="4">threonine-phosphate decarboxylase</fullName>
        <ecNumber evidence="4">4.1.1.81</ecNumber>
    </recommendedName>
    <alternativeName>
        <fullName evidence="13">L-threonine-O-3-phosphate decarboxylase</fullName>
    </alternativeName>
</protein>
<dbReference type="AlphaFoldDB" id="A0A2H1EFB2"/>
<dbReference type="GO" id="GO:0004400">
    <property type="term" value="F:histidinol-phosphate transaminase activity"/>
    <property type="evidence" value="ECO:0007669"/>
    <property type="project" value="InterPro"/>
</dbReference>
<dbReference type="InterPro" id="IPR004838">
    <property type="entry name" value="NHTrfase_class1_PyrdxlP-BS"/>
</dbReference>
<dbReference type="GO" id="GO:0030170">
    <property type="term" value="F:pyridoxal phosphate binding"/>
    <property type="evidence" value="ECO:0007669"/>
    <property type="project" value="InterPro"/>
</dbReference>
<dbReference type="Proteomes" id="UP000232412">
    <property type="component" value="Unassembled WGS sequence"/>
</dbReference>
<evidence type="ECO:0000256" key="11">
    <source>
        <dbReference type="ARBA" id="ARBA00023239"/>
    </source>
</evidence>
<feature type="domain" description="Aminotransferase class I/classII large" evidence="15">
    <location>
        <begin position="33"/>
        <end position="358"/>
    </location>
</feature>
<evidence type="ECO:0000256" key="9">
    <source>
        <dbReference type="ARBA" id="ARBA00022898"/>
    </source>
</evidence>
<keyword evidence="6 16" id="KW-0032">Aminotransferase</keyword>
<dbReference type="InterPro" id="IPR004839">
    <property type="entry name" value="Aminotransferase_I/II_large"/>
</dbReference>
<evidence type="ECO:0000256" key="6">
    <source>
        <dbReference type="ARBA" id="ARBA00022576"/>
    </source>
</evidence>
<organism evidence="16 17">
    <name type="scientific">Nitrosotalea sinensis</name>
    <dbReference type="NCBI Taxonomy" id="1499975"/>
    <lineage>
        <taxon>Archaea</taxon>
        <taxon>Nitrososphaerota</taxon>
        <taxon>Nitrososphaeria</taxon>
        <taxon>Nitrosotaleales</taxon>
        <taxon>Nitrosotaleaceae</taxon>
        <taxon>Nitrosotalea</taxon>
    </lineage>
</organism>
<dbReference type="NCBIfam" id="TIGR01141">
    <property type="entry name" value="hisC"/>
    <property type="match status" value="1"/>
</dbReference>
<evidence type="ECO:0000256" key="1">
    <source>
        <dbReference type="ARBA" id="ARBA00001933"/>
    </source>
</evidence>
<dbReference type="EMBL" id="FRFC01000003">
    <property type="protein sequence ID" value="SHO44081.1"/>
    <property type="molecule type" value="Genomic_DNA"/>
</dbReference>
<keyword evidence="9" id="KW-0663">Pyridoxal phosphate</keyword>
<dbReference type="NCBIfam" id="TIGR01140">
    <property type="entry name" value="L_thr_O3P_dcar"/>
    <property type="match status" value="1"/>
</dbReference>
<evidence type="ECO:0000256" key="3">
    <source>
        <dbReference type="ARBA" id="ARBA00004953"/>
    </source>
</evidence>
<dbReference type="EC" id="4.1.1.81" evidence="4"/>
<keyword evidence="11" id="KW-0456">Lyase</keyword>
<dbReference type="Gene3D" id="3.40.640.10">
    <property type="entry name" value="Type I PLP-dependent aspartate aminotransferase-like (Major domain)"/>
    <property type="match status" value="1"/>
</dbReference>
<evidence type="ECO:0000256" key="4">
    <source>
        <dbReference type="ARBA" id="ARBA00012285"/>
    </source>
</evidence>
<comment type="pathway">
    <text evidence="12">Amino-acid biosynthesis.</text>
</comment>
<evidence type="ECO:0000256" key="5">
    <source>
        <dbReference type="ARBA" id="ARBA00022573"/>
    </source>
</evidence>
<keyword evidence="5" id="KW-0169">Cobalamin biosynthesis</keyword>
<evidence type="ECO:0000256" key="12">
    <source>
        <dbReference type="ARBA" id="ARBA00029440"/>
    </source>
</evidence>
<comment type="cofactor">
    <cofactor evidence="1">
        <name>pyridoxal 5'-phosphate</name>
        <dbReference type="ChEBI" id="CHEBI:597326"/>
    </cofactor>
</comment>
<evidence type="ECO:0000256" key="8">
    <source>
        <dbReference type="ARBA" id="ARBA00022679"/>
    </source>
</evidence>
<dbReference type="InterPro" id="IPR015422">
    <property type="entry name" value="PyrdxlP-dep_Trfase_small"/>
</dbReference>
<reference evidence="17" key="1">
    <citation type="submission" date="2016-12" db="EMBL/GenBank/DDBJ databases">
        <authorList>
            <person name="Herbold C."/>
        </authorList>
    </citation>
    <scope>NUCLEOTIDE SEQUENCE [LARGE SCALE GENOMIC DNA]</scope>
</reference>
<dbReference type="PROSITE" id="PS00105">
    <property type="entry name" value="AA_TRANSFER_CLASS_1"/>
    <property type="match status" value="1"/>
</dbReference>
<accession>A0A2H1EFB2</accession>
<dbReference type="PANTHER" id="PTHR42885">
    <property type="entry name" value="HISTIDINOL-PHOSPHATE AMINOTRANSFERASE-RELATED"/>
    <property type="match status" value="1"/>
</dbReference>
<proteinExistence type="predicted"/>
<dbReference type="InterPro" id="IPR015424">
    <property type="entry name" value="PyrdxlP-dep_Trfase"/>
</dbReference>
<dbReference type="InterPro" id="IPR005861">
    <property type="entry name" value="HisP_aminotrans"/>
</dbReference>
<keyword evidence="10" id="KW-0368">Histidine biosynthesis</keyword>
<dbReference type="PANTHER" id="PTHR42885:SF1">
    <property type="entry name" value="THREONINE-PHOSPHATE DECARBOXYLASE"/>
    <property type="match status" value="1"/>
</dbReference>
<dbReference type="SUPFAM" id="SSF53383">
    <property type="entry name" value="PLP-dependent transferases"/>
    <property type="match status" value="1"/>
</dbReference>
<comment type="function">
    <text evidence="2">Decarboxylates L-threonine-O-3-phosphate to yield (R)-1-amino-2-propanol O-2-phosphate, the precursor for the linkage between the nucleotide loop and the corrin ring in cobalamin.</text>
</comment>
<dbReference type="CDD" id="cd00609">
    <property type="entry name" value="AAT_like"/>
    <property type="match status" value="1"/>
</dbReference>
<evidence type="ECO:0000256" key="7">
    <source>
        <dbReference type="ARBA" id="ARBA00022605"/>
    </source>
</evidence>
<keyword evidence="8 16" id="KW-0808">Transferase</keyword>
<evidence type="ECO:0000313" key="17">
    <source>
        <dbReference type="Proteomes" id="UP000232412"/>
    </source>
</evidence>
<comment type="catalytic activity">
    <reaction evidence="14">
        <text>O-phospho-L-threonine + H(+) = (R)-1-aminopropan-2-yl phosphate + CO2</text>
        <dbReference type="Rhea" id="RHEA:11492"/>
        <dbReference type="ChEBI" id="CHEBI:15378"/>
        <dbReference type="ChEBI" id="CHEBI:16526"/>
        <dbReference type="ChEBI" id="CHEBI:58563"/>
        <dbReference type="ChEBI" id="CHEBI:58675"/>
        <dbReference type="EC" id="4.1.1.81"/>
    </reaction>
</comment>
<evidence type="ECO:0000256" key="14">
    <source>
        <dbReference type="ARBA" id="ARBA00048531"/>
    </source>
</evidence>
<evidence type="ECO:0000313" key="16">
    <source>
        <dbReference type="EMBL" id="SHO44081.1"/>
    </source>
</evidence>